<dbReference type="EMBL" id="JWZX01001309">
    <property type="protein sequence ID" value="KOO34164.1"/>
    <property type="molecule type" value="Genomic_DNA"/>
</dbReference>
<proteinExistence type="predicted"/>
<reference evidence="3" key="1">
    <citation type="journal article" date="2015" name="PLoS Genet.">
        <title>Genome Sequence and Transcriptome Analyses of Chrysochromulina tobin: Metabolic Tools for Enhanced Algal Fitness in the Prominent Order Prymnesiales (Haptophyceae).</title>
        <authorList>
            <person name="Hovde B.T."/>
            <person name="Deodato C.R."/>
            <person name="Hunsperger H.M."/>
            <person name="Ryken S.A."/>
            <person name="Yost W."/>
            <person name="Jha R.K."/>
            <person name="Patterson J."/>
            <person name="Monnat R.J. Jr."/>
            <person name="Barlow S.B."/>
            <person name="Starkenburg S.R."/>
            <person name="Cattolico R.A."/>
        </authorList>
    </citation>
    <scope>NUCLEOTIDE SEQUENCE</scope>
    <source>
        <strain evidence="3">CCMP291</strain>
    </source>
</reference>
<keyword evidence="3" id="KW-1185">Reference proteome</keyword>
<feature type="compositionally biased region" description="Basic and acidic residues" evidence="1">
    <location>
        <begin position="1"/>
        <end position="20"/>
    </location>
</feature>
<evidence type="ECO:0000256" key="1">
    <source>
        <dbReference type="SAM" id="MobiDB-lite"/>
    </source>
</evidence>
<organism evidence="2 3">
    <name type="scientific">Chrysochromulina tobinii</name>
    <dbReference type="NCBI Taxonomy" id="1460289"/>
    <lineage>
        <taxon>Eukaryota</taxon>
        <taxon>Haptista</taxon>
        <taxon>Haptophyta</taxon>
        <taxon>Prymnesiophyceae</taxon>
        <taxon>Prymnesiales</taxon>
        <taxon>Chrysochromulinaceae</taxon>
        <taxon>Chrysochromulina</taxon>
    </lineage>
</organism>
<comment type="caution">
    <text evidence="2">The sequence shown here is derived from an EMBL/GenBank/DDBJ whole genome shotgun (WGS) entry which is preliminary data.</text>
</comment>
<feature type="region of interest" description="Disordered" evidence="1">
    <location>
        <begin position="1"/>
        <end position="39"/>
    </location>
</feature>
<evidence type="ECO:0000313" key="2">
    <source>
        <dbReference type="EMBL" id="KOO34164.1"/>
    </source>
</evidence>
<evidence type="ECO:0000313" key="3">
    <source>
        <dbReference type="Proteomes" id="UP000037460"/>
    </source>
</evidence>
<name>A0A0M0K5S9_9EUKA</name>
<feature type="non-terminal residue" evidence="2">
    <location>
        <position position="202"/>
    </location>
</feature>
<accession>A0A0M0K5S9</accession>
<protein>
    <submittedName>
        <fullName evidence="2">Uncharacterized protein</fullName>
    </submittedName>
</protein>
<sequence length="202" mass="21327">YHPREGRLLDRRQPRGVDARRGRRVGSPRGSRLGPCSGSGPVVVSQGAMTVSSAAAEDVNSAFTAVSNGSVYAGMDLNYATPFTLTGTSVTYFTHFMVSVATSVCRVFPTGHTSTGYKLAIGVFTEASTVYSTYGTTAEMAFGATYRLVYSFDTVTDKCALWVNPTSQASTSILTAAAANPTYTISAVAFRQGTATPPWTLS</sequence>
<feature type="non-terminal residue" evidence="2">
    <location>
        <position position="1"/>
    </location>
</feature>
<gene>
    <name evidence="2" type="ORF">Ctob_016010</name>
</gene>
<dbReference type="AlphaFoldDB" id="A0A0M0K5S9"/>
<dbReference type="Proteomes" id="UP000037460">
    <property type="component" value="Unassembled WGS sequence"/>
</dbReference>